<feature type="domain" description="Glycoside hydrolase family 5" evidence="5">
    <location>
        <begin position="49"/>
        <end position="310"/>
    </location>
</feature>
<evidence type="ECO:0000313" key="6">
    <source>
        <dbReference type="EMBL" id="MCJ8238724.1"/>
    </source>
</evidence>
<dbReference type="RefSeq" id="WP_245136519.1">
    <property type="nucleotide sequence ID" value="NZ_CP128477.1"/>
</dbReference>
<geneLocation type="plasmid" evidence="6">
    <name>unnamed</name>
</geneLocation>
<dbReference type="InterPro" id="IPR018087">
    <property type="entry name" value="Glyco_hydro_5_CS"/>
</dbReference>
<protein>
    <submittedName>
        <fullName evidence="6">Glycoside hydrolase family 5 protein</fullName>
    </submittedName>
</protein>
<sequence>MHLRALNSLRGRAVLSGLLAGFVASSASAGPADLCFRGLNISGAEYGEFDGVEGVNFTYPSASTVSYFADKGFDTVRLPFKWERLQPRLGEAFERTELERLKTSVAGLRDKGFLIILDPHNFGYYSGNNIGSAEVSPRQFAQFWIRLAAEFANEDGIGFGLMNEPHDIPPAVWLDAANQAIAGIRAVGARNLILVPGTHWSGVVTWPEDFGQGSNAKTMLGIIDPIDNYAFEVHQYMDKDLSGTNEACVNADLAVDGMEKLSDWLRLHGKRAFLGEFGGSKDADCLAGLTRMTDHMASHSDVWLGWTYWAGGDWWSPEEGNNIQPTAEGDRAQLSVLLPALKPDATDPGSCLRIPPAG</sequence>
<keyword evidence="6" id="KW-0614">Plasmid</keyword>
<evidence type="ECO:0000259" key="5">
    <source>
        <dbReference type="Pfam" id="PF00150"/>
    </source>
</evidence>
<dbReference type="Pfam" id="PF00150">
    <property type="entry name" value="Cellulase"/>
    <property type="match status" value="1"/>
</dbReference>
<evidence type="ECO:0000256" key="2">
    <source>
        <dbReference type="ARBA" id="ARBA00023295"/>
    </source>
</evidence>
<dbReference type="Proteomes" id="UP001522662">
    <property type="component" value="Unassembled WGS sequence"/>
</dbReference>
<feature type="chain" id="PRO_5047371077" evidence="4">
    <location>
        <begin position="30"/>
        <end position="358"/>
    </location>
</feature>
<dbReference type="EMBL" id="JALAYX010000002">
    <property type="protein sequence ID" value="MCJ8238724.1"/>
    <property type="molecule type" value="Genomic_DNA"/>
</dbReference>
<dbReference type="Gene3D" id="3.20.20.80">
    <property type="entry name" value="Glycosidases"/>
    <property type="match status" value="1"/>
</dbReference>
<evidence type="ECO:0000256" key="1">
    <source>
        <dbReference type="ARBA" id="ARBA00022801"/>
    </source>
</evidence>
<proteinExistence type="inferred from homology"/>
<reference evidence="6 7" key="1">
    <citation type="submission" date="2022-03" db="EMBL/GenBank/DDBJ databases">
        <title>Rhizobium SSM4.3 sp. nov., isolated from Sediment (Gouqi Island).</title>
        <authorList>
            <person name="Chen G."/>
        </authorList>
    </citation>
    <scope>NUCLEOTIDE SEQUENCE [LARGE SCALE GENOMIC DNA]</scope>
    <source>
        <strain evidence="6 7">SSM4.3</strain>
        <plasmid evidence="6">unnamed</plasmid>
    </source>
</reference>
<name>A0ABT0D0C7_9HYPH</name>
<dbReference type="PANTHER" id="PTHR34142">
    <property type="entry name" value="ENDO-BETA-1,4-GLUCANASE A"/>
    <property type="match status" value="1"/>
</dbReference>
<gene>
    <name evidence="6" type="ORF">MKJ03_10315</name>
</gene>
<evidence type="ECO:0000256" key="4">
    <source>
        <dbReference type="SAM" id="SignalP"/>
    </source>
</evidence>
<organism evidence="6 7">
    <name type="scientific">Peteryoungia algae</name>
    <dbReference type="NCBI Taxonomy" id="2919917"/>
    <lineage>
        <taxon>Bacteria</taxon>
        <taxon>Pseudomonadati</taxon>
        <taxon>Pseudomonadota</taxon>
        <taxon>Alphaproteobacteria</taxon>
        <taxon>Hyphomicrobiales</taxon>
        <taxon>Rhizobiaceae</taxon>
        <taxon>Peteryoungia</taxon>
    </lineage>
</organism>
<comment type="caution">
    <text evidence="6">The sequence shown here is derived from an EMBL/GenBank/DDBJ whole genome shotgun (WGS) entry which is preliminary data.</text>
</comment>
<keyword evidence="7" id="KW-1185">Reference proteome</keyword>
<dbReference type="SUPFAM" id="SSF51445">
    <property type="entry name" value="(Trans)glycosidases"/>
    <property type="match status" value="1"/>
</dbReference>
<keyword evidence="4" id="KW-0732">Signal</keyword>
<dbReference type="PROSITE" id="PS00659">
    <property type="entry name" value="GLYCOSYL_HYDROL_F5"/>
    <property type="match status" value="1"/>
</dbReference>
<evidence type="ECO:0000256" key="3">
    <source>
        <dbReference type="RuleBase" id="RU361153"/>
    </source>
</evidence>
<dbReference type="InterPro" id="IPR001547">
    <property type="entry name" value="Glyco_hydro_5"/>
</dbReference>
<accession>A0ABT0D0C7</accession>
<feature type="signal peptide" evidence="4">
    <location>
        <begin position="1"/>
        <end position="29"/>
    </location>
</feature>
<keyword evidence="1 3" id="KW-0378">Hydrolase</keyword>
<dbReference type="GO" id="GO:0016787">
    <property type="term" value="F:hydrolase activity"/>
    <property type="evidence" value="ECO:0007669"/>
    <property type="project" value="UniProtKB-KW"/>
</dbReference>
<keyword evidence="2 3" id="KW-0326">Glycosidase</keyword>
<comment type="similarity">
    <text evidence="3">Belongs to the glycosyl hydrolase 5 (cellulase A) family.</text>
</comment>
<evidence type="ECO:0000313" key="7">
    <source>
        <dbReference type="Proteomes" id="UP001522662"/>
    </source>
</evidence>
<dbReference type="InterPro" id="IPR017853">
    <property type="entry name" value="GH"/>
</dbReference>
<dbReference type="PANTHER" id="PTHR34142:SF1">
    <property type="entry name" value="GLYCOSIDE HYDROLASE FAMILY 5 DOMAIN-CONTAINING PROTEIN"/>
    <property type="match status" value="1"/>
</dbReference>